<reference evidence="2" key="2">
    <citation type="journal article" date="2021" name="Data Brief">
        <title>Draft genome sequence data of the facultative, thermophilic, xylanolytic bacterium Paenibacillus sp. strain DA-C8.</title>
        <authorList>
            <person name="Chhe C."/>
            <person name="Uke A."/>
            <person name="Baramee S."/>
            <person name="Ungkulpasvich U."/>
            <person name="Tachaapaikoon C."/>
            <person name="Pason P."/>
            <person name="Waeonukul R."/>
            <person name="Ratanakhanokchai K."/>
            <person name="Kosugi A."/>
        </authorList>
    </citation>
    <scope>NUCLEOTIDE SEQUENCE</scope>
    <source>
        <strain evidence="2">DA-C8</strain>
    </source>
</reference>
<proteinExistence type="predicted"/>
<evidence type="ECO:0000313" key="3">
    <source>
        <dbReference type="Proteomes" id="UP000654993"/>
    </source>
</evidence>
<feature type="chain" id="PRO_5036789331" description="Secreted protein" evidence="1">
    <location>
        <begin position="27"/>
        <end position="146"/>
    </location>
</feature>
<dbReference type="AlphaFoldDB" id="A0A916VEW4"/>
<reference evidence="2" key="1">
    <citation type="submission" date="2020-08" db="EMBL/GenBank/DDBJ databases">
        <authorList>
            <person name="Uke A."/>
            <person name="Chhe C."/>
            <person name="Baramee S."/>
            <person name="Kosugi A."/>
        </authorList>
    </citation>
    <scope>NUCLEOTIDE SEQUENCE</scope>
    <source>
        <strain evidence="2">DA-C8</strain>
    </source>
</reference>
<evidence type="ECO:0000256" key="1">
    <source>
        <dbReference type="SAM" id="SignalP"/>
    </source>
</evidence>
<dbReference type="RefSeq" id="WP_200965334.1">
    <property type="nucleotide sequence ID" value="NZ_BMAQ01000002.1"/>
</dbReference>
<evidence type="ECO:0008006" key="4">
    <source>
        <dbReference type="Google" id="ProtNLM"/>
    </source>
</evidence>
<sequence length="146" mass="15974">MFRKRVIVLILAISTLSFLLPSGAFAASNISNLEIDQRIIYPGDDGIVEPQGIKRWIAQQTIKAVAWALRNGGSLIDDIASQLGAKEAKYFTKHLDDIADVLDELAKQSQVLEQTIIDQIAGALYDLGVPLSTARTIANIFTFLAF</sequence>
<comment type="caution">
    <text evidence="2">The sequence shown here is derived from an EMBL/GenBank/DDBJ whole genome shotgun (WGS) entry which is preliminary data.</text>
</comment>
<evidence type="ECO:0000313" key="2">
    <source>
        <dbReference type="EMBL" id="GFR37039.1"/>
    </source>
</evidence>
<accession>A0A916VEW4</accession>
<dbReference type="EMBL" id="BMAQ01000002">
    <property type="protein sequence ID" value="GFR37039.1"/>
    <property type="molecule type" value="Genomic_DNA"/>
</dbReference>
<protein>
    <recommendedName>
        <fullName evidence="4">Secreted protein</fullName>
    </recommendedName>
</protein>
<keyword evidence="1" id="KW-0732">Signal</keyword>
<name>A0A916VEW4_9BACL</name>
<feature type="signal peptide" evidence="1">
    <location>
        <begin position="1"/>
        <end position="26"/>
    </location>
</feature>
<dbReference type="Proteomes" id="UP000654993">
    <property type="component" value="Unassembled WGS sequence"/>
</dbReference>
<gene>
    <name evidence="2" type="primary">yqxI</name>
    <name evidence="2" type="ORF">PRECH8_03350</name>
</gene>
<keyword evidence="3" id="KW-1185">Reference proteome</keyword>
<organism evidence="2 3">
    <name type="scientific">Insulibacter thermoxylanivorax</name>
    <dbReference type="NCBI Taxonomy" id="2749268"/>
    <lineage>
        <taxon>Bacteria</taxon>
        <taxon>Bacillati</taxon>
        <taxon>Bacillota</taxon>
        <taxon>Bacilli</taxon>
        <taxon>Bacillales</taxon>
        <taxon>Paenibacillaceae</taxon>
        <taxon>Insulibacter</taxon>
    </lineage>
</organism>